<dbReference type="KEGG" id="mag:amb0786"/>
<feature type="region of interest" description="Disordered" evidence="1">
    <location>
        <begin position="121"/>
        <end position="144"/>
    </location>
</feature>
<protein>
    <recommendedName>
        <fullName evidence="4">Lipoprotein</fullName>
    </recommendedName>
</protein>
<dbReference type="PROSITE" id="PS51257">
    <property type="entry name" value="PROKAR_LIPOPROTEIN"/>
    <property type="match status" value="1"/>
</dbReference>
<evidence type="ECO:0000313" key="2">
    <source>
        <dbReference type="EMBL" id="BAE49590.1"/>
    </source>
</evidence>
<name>Q2W985_PARM1</name>
<dbReference type="EMBL" id="AP007255">
    <property type="protein sequence ID" value="BAE49590.1"/>
    <property type="molecule type" value="Genomic_DNA"/>
</dbReference>
<dbReference type="AlphaFoldDB" id="Q2W985"/>
<evidence type="ECO:0000313" key="3">
    <source>
        <dbReference type="Proteomes" id="UP000007058"/>
    </source>
</evidence>
<keyword evidence="3" id="KW-1185">Reference proteome</keyword>
<evidence type="ECO:0000256" key="1">
    <source>
        <dbReference type="SAM" id="MobiDB-lite"/>
    </source>
</evidence>
<gene>
    <name evidence="2" type="ordered locus">amb0786</name>
</gene>
<dbReference type="HOGENOM" id="CLU_1794177_0_0_5"/>
<dbReference type="Proteomes" id="UP000007058">
    <property type="component" value="Chromosome"/>
</dbReference>
<proteinExistence type="predicted"/>
<accession>Q2W985</accession>
<sequence>MIRPHQTGSGSMRIWLAVAMAVTVAGCSGVDPDKLAQLRSGKSTVAEAFTLLGTPDRDETLPDGSRMLVYVAQTSHTRAVNFVPMASQVWGGWNVKSNEAGLMFSPDGTLRFHSWSAGDQPQMRNVGQAVSPYPAKPLGDKAAE</sequence>
<dbReference type="STRING" id="342108.amb0786"/>
<reference evidence="2 3" key="1">
    <citation type="journal article" date="2005" name="DNA Res.">
        <title>Complete genome sequence of the facultative anaerobic magnetotactic bacterium Magnetospirillum sp. strain AMB-1.</title>
        <authorList>
            <person name="Matsunaga T."/>
            <person name="Okamura Y."/>
            <person name="Fukuda Y."/>
            <person name="Wahyudi A.T."/>
            <person name="Murase Y."/>
            <person name="Takeyama H."/>
        </authorList>
    </citation>
    <scope>NUCLEOTIDE SEQUENCE [LARGE SCALE GENOMIC DNA]</scope>
    <source>
        <strain evidence="3">ATCC 700264 / AMB-1</strain>
    </source>
</reference>
<evidence type="ECO:0008006" key="4">
    <source>
        <dbReference type="Google" id="ProtNLM"/>
    </source>
</evidence>
<organism evidence="2 3">
    <name type="scientific">Paramagnetospirillum magneticum (strain ATCC 700264 / AMB-1)</name>
    <name type="common">Magnetospirillum magneticum</name>
    <dbReference type="NCBI Taxonomy" id="342108"/>
    <lineage>
        <taxon>Bacteria</taxon>
        <taxon>Pseudomonadati</taxon>
        <taxon>Pseudomonadota</taxon>
        <taxon>Alphaproteobacteria</taxon>
        <taxon>Rhodospirillales</taxon>
        <taxon>Magnetospirillaceae</taxon>
        <taxon>Paramagnetospirillum</taxon>
    </lineage>
</organism>